<dbReference type="Pfam" id="PF00436">
    <property type="entry name" value="SSB"/>
    <property type="match status" value="1"/>
</dbReference>
<gene>
    <name evidence="4" type="ORF">Aco03nite_040660</name>
</gene>
<evidence type="ECO:0000256" key="3">
    <source>
        <dbReference type="SAM" id="MobiDB-lite"/>
    </source>
</evidence>
<feature type="compositionally biased region" description="Basic and acidic residues" evidence="3">
    <location>
        <begin position="191"/>
        <end position="200"/>
    </location>
</feature>
<feature type="compositionally biased region" description="Acidic residues" evidence="3">
    <location>
        <begin position="176"/>
        <end position="190"/>
    </location>
</feature>
<keyword evidence="5" id="KW-1185">Reference proteome</keyword>
<evidence type="ECO:0000256" key="1">
    <source>
        <dbReference type="ARBA" id="ARBA00023125"/>
    </source>
</evidence>
<dbReference type="EMBL" id="BOMG01000052">
    <property type="protein sequence ID" value="GID55662.1"/>
    <property type="molecule type" value="Genomic_DNA"/>
</dbReference>
<dbReference type="PANTHER" id="PTHR10302:SF27">
    <property type="entry name" value="SINGLE-STRANDED DNA-BINDING PROTEIN"/>
    <property type="match status" value="1"/>
</dbReference>
<dbReference type="InterPro" id="IPR012340">
    <property type="entry name" value="NA-bd_OB-fold"/>
</dbReference>
<dbReference type="InterPro" id="IPR011344">
    <property type="entry name" value="ssDNA-bd"/>
</dbReference>
<comment type="caution">
    <text evidence="4">The sequence shown here is derived from an EMBL/GenBank/DDBJ whole genome shotgun (WGS) entry which is preliminary data.</text>
</comment>
<sequence>MYETNIAVIGNVLTAPEWRRTTTHNQLVANFRVASTARRFDRGTGQWSDGDVLRIRVTAWRRLAEGVASSIAVGDPVVVYGRIFTRDWVDDDNKNRVSYEMEALAVGHDLARGRSRFFRNKPVPQSTIEGADTESVVRGEPTDALHDTEVPVRFGDGMPDEAAPTFLEVVAGIIDEAAEAGDGTGDEEETDTTRREPVAA</sequence>
<organism evidence="4 5">
    <name type="scientific">Actinoplanes couchii</name>
    <dbReference type="NCBI Taxonomy" id="403638"/>
    <lineage>
        <taxon>Bacteria</taxon>
        <taxon>Bacillati</taxon>
        <taxon>Actinomycetota</taxon>
        <taxon>Actinomycetes</taxon>
        <taxon>Micromonosporales</taxon>
        <taxon>Micromonosporaceae</taxon>
        <taxon>Actinoplanes</taxon>
    </lineage>
</organism>
<dbReference type="PROSITE" id="PS50935">
    <property type="entry name" value="SSB"/>
    <property type="match status" value="1"/>
</dbReference>
<evidence type="ECO:0000313" key="4">
    <source>
        <dbReference type="EMBL" id="GID55662.1"/>
    </source>
</evidence>
<feature type="region of interest" description="Disordered" evidence="3">
    <location>
        <begin position="174"/>
        <end position="200"/>
    </location>
</feature>
<dbReference type="InterPro" id="IPR000424">
    <property type="entry name" value="Primosome_PriB/ssb"/>
</dbReference>
<reference evidence="4 5" key="1">
    <citation type="submission" date="2021-01" db="EMBL/GenBank/DDBJ databases">
        <title>Whole genome shotgun sequence of Actinoplanes couchii NBRC 106145.</title>
        <authorList>
            <person name="Komaki H."/>
            <person name="Tamura T."/>
        </authorList>
    </citation>
    <scope>NUCLEOTIDE SEQUENCE [LARGE SCALE GENOMIC DNA]</scope>
    <source>
        <strain evidence="4 5">NBRC 106145</strain>
    </source>
</reference>
<evidence type="ECO:0000256" key="2">
    <source>
        <dbReference type="PROSITE-ProRule" id="PRU00252"/>
    </source>
</evidence>
<dbReference type="CDD" id="cd04496">
    <property type="entry name" value="SSB_OBF"/>
    <property type="match status" value="1"/>
</dbReference>
<dbReference type="Gene3D" id="2.40.50.140">
    <property type="entry name" value="Nucleic acid-binding proteins"/>
    <property type="match status" value="1"/>
</dbReference>
<name>A0ABQ3XAX8_9ACTN</name>
<dbReference type="PANTHER" id="PTHR10302">
    <property type="entry name" value="SINGLE-STRANDED DNA-BINDING PROTEIN"/>
    <property type="match status" value="1"/>
</dbReference>
<dbReference type="SUPFAM" id="SSF50249">
    <property type="entry name" value="Nucleic acid-binding proteins"/>
    <property type="match status" value="1"/>
</dbReference>
<accession>A0ABQ3XAX8</accession>
<dbReference type="Proteomes" id="UP000612282">
    <property type="component" value="Unassembled WGS sequence"/>
</dbReference>
<protein>
    <recommendedName>
        <fullName evidence="6">Single-stranded DNA-binding protein</fullName>
    </recommendedName>
</protein>
<proteinExistence type="predicted"/>
<keyword evidence="1 2" id="KW-0238">DNA-binding</keyword>
<evidence type="ECO:0008006" key="6">
    <source>
        <dbReference type="Google" id="ProtNLM"/>
    </source>
</evidence>
<evidence type="ECO:0000313" key="5">
    <source>
        <dbReference type="Proteomes" id="UP000612282"/>
    </source>
</evidence>